<name>A0A370XDB9_9GAMM</name>
<evidence type="ECO:0000313" key="2">
    <source>
        <dbReference type="EMBL" id="RDS86424.1"/>
    </source>
</evidence>
<protein>
    <recommendedName>
        <fullName evidence="4">AsmA family protein</fullName>
    </recommendedName>
</protein>
<dbReference type="EMBL" id="QRBF01000001">
    <property type="protein sequence ID" value="RDS86424.1"/>
    <property type="molecule type" value="Genomic_DNA"/>
</dbReference>
<dbReference type="Proteomes" id="UP000255334">
    <property type="component" value="Unassembled WGS sequence"/>
</dbReference>
<proteinExistence type="predicted"/>
<comment type="caution">
    <text evidence="2">The sequence shown here is derived from an EMBL/GenBank/DDBJ whole genome shotgun (WGS) entry which is preliminary data.</text>
</comment>
<feature type="signal peptide" evidence="1">
    <location>
        <begin position="1"/>
        <end position="26"/>
    </location>
</feature>
<sequence length="673" mass="71262">MFRPFSRLLSCLCALSSLLWVMPSWADTVVVAKRIDLPGASLQDVRMDVAPGTDPDSLRIRLHAGKADIPALGWKRIGLTLDGRLQRDIQLRWLFDGTVQLAGAPGGALGNAMLNLVVDATANTLEVDANQGATHIATAFPLDQPTHAQINLRNLPASWLQGLFATVWQGHIGGGKLDADLALDLRDEGFESSGSFNVTDLKYATPAGNVAGEGLAGHARYEFDATRHPAQLALNGGIRGGQLQFGPVLARLPTHEVVLDMGASTEHGGLDVSHLHLDDSDALALDGALSVDAKGNVQKLKLDHFQGRFPAAYDRYGQPWLDSALAPNLHIAGQLDGHVDYAGDTWHSFAFHTDGLDVADSAGQLQANGLHGGVDWSAQTDKSPTTFGWNQLVLRRVAVGAAQSHWRSHNGSLSLQSPLDIPIFKGHANVTALDWRPTASKAQRLNLSANVVGVDVTTLNQTFGWTPFTGTLGGTISSMQWTGDRYAMDGELTFKAFNGTAVLNHIAVQQPLGDSPVVFGDIALHQLDLASLTDTFNFGSISGRLDGSIDGLQLVGGNPVAFKASLLAQDGGRISLKAANNLSIITGGSAASGLQGAVLKLFKTFNYKRIGLHGSLQGGVCALGGLDGDADGYTIVEGSGLPFVHVVGEQDKVDWPTLVRRLKASSQGSVAER</sequence>
<evidence type="ECO:0008006" key="4">
    <source>
        <dbReference type="Google" id="ProtNLM"/>
    </source>
</evidence>
<gene>
    <name evidence="2" type="ORF">DWU99_04005</name>
</gene>
<keyword evidence="3" id="KW-1185">Reference proteome</keyword>
<dbReference type="AlphaFoldDB" id="A0A370XDB9"/>
<accession>A0A370XDB9</accession>
<keyword evidence="1" id="KW-0732">Signal</keyword>
<dbReference type="OrthoDB" id="6191549at2"/>
<reference evidence="2 3" key="1">
    <citation type="submission" date="2018-07" db="EMBL/GenBank/DDBJ databases">
        <title>Dyella monticola sp. nov. and Dyella psychrodurans sp. nov. isolated from monsoon evergreen broad-leaved forest soil of Dinghu Mountain, China.</title>
        <authorList>
            <person name="Gao Z."/>
            <person name="Qiu L."/>
        </authorList>
    </citation>
    <scope>NUCLEOTIDE SEQUENCE [LARGE SCALE GENOMIC DNA]</scope>
    <source>
        <strain evidence="2 3">4MSK11</strain>
    </source>
</reference>
<organism evidence="2 3">
    <name type="scientific">Dyella psychrodurans</name>
    <dbReference type="NCBI Taxonomy" id="1927960"/>
    <lineage>
        <taxon>Bacteria</taxon>
        <taxon>Pseudomonadati</taxon>
        <taxon>Pseudomonadota</taxon>
        <taxon>Gammaproteobacteria</taxon>
        <taxon>Lysobacterales</taxon>
        <taxon>Rhodanobacteraceae</taxon>
        <taxon>Dyella</taxon>
    </lineage>
</organism>
<evidence type="ECO:0000256" key="1">
    <source>
        <dbReference type="SAM" id="SignalP"/>
    </source>
</evidence>
<feature type="chain" id="PRO_5016563200" description="AsmA family protein" evidence="1">
    <location>
        <begin position="27"/>
        <end position="673"/>
    </location>
</feature>
<evidence type="ECO:0000313" key="3">
    <source>
        <dbReference type="Proteomes" id="UP000255334"/>
    </source>
</evidence>